<proteinExistence type="predicted"/>
<evidence type="ECO:0000313" key="3">
    <source>
        <dbReference type="Proteomes" id="UP000490922"/>
    </source>
</evidence>
<evidence type="ECO:0000256" key="1">
    <source>
        <dbReference type="SAM" id="SignalP"/>
    </source>
</evidence>
<dbReference type="Proteomes" id="UP000490922">
    <property type="component" value="Unassembled WGS sequence"/>
</dbReference>
<accession>A0A7J5AH22</accession>
<keyword evidence="3" id="KW-1185">Reference proteome</keyword>
<evidence type="ECO:0000313" key="2">
    <source>
        <dbReference type="EMBL" id="KAB1156922.1"/>
    </source>
</evidence>
<feature type="chain" id="PRO_5029864233" evidence="1">
    <location>
        <begin position="29"/>
        <end position="103"/>
    </location>
</feature>
<sequence>MKIKPTKQIVVHFLCTVLSLLTINSIYAQSCTPTSKQYALVNLVGASQSGTTLTKTSELGWKNAGGSTNLILSEGHYITYKVLPGKGVVVGLSVSDRDLISQQ</sequence>
<keyword evidence="1" id="KW-0732">Signal</keyword>
<comment type="caution">
    <text evidence="2">The sequence shown here is derived from an EMBL/GenBank/DDBJ whole genome shotgun (WGS) entry which is preliminary data.</text>
</comment>
<gene>
    <name evidence="2" type="ORF">F6464_06115</name>
</gene>
<dbReference type="RefSeq" id="WP_151106916.1">
    <property type="nucleotide sequence ID" value="NZ_WAEM01000002.1"/>
</dbReference>
<organism evidence="2 3">
    <name type="scientific">Flavobacterium luteum</name>
    <dbReference type="NCBI Taxonomy" id="2026654"/>
    <lineage>
        <taxon>Bacteria</taxon>
        <taxon>Pseudomonadati</taxon>
        <taxon>Bacteroidota</taxon>
        <taxon>Flavobacteriia</taxon>
        <taxon>Flavobacteriales</taxon>
        <taxon>Flavobacteriaceae</taxon>
        <taxon>Flavobacterium</taxon>
    </lineage>
</organism>
<name>A0A7J5AH22_9FLAO</name>
<reference evidence="2 3" key="1">
    <citation type="submission" date="2019-09" db="EMBL/GenBank/DDBJ databases">
        <title>Flavobacterium sp. nov., isolated from glacier ice.</title>
        <authorList>
            <person name="Liu Q."/>
        </authorList>
    </citation>
    <scope>NUCLEOTIDE SEQUENCE [LARGE SCALE GENOMIC DNA]</scope>
    <source>
        <strain evidence="2 3">NBRC 112527</strain>
    </source>
</reference>
<dbReference type="EMBL" id="WAEM01000002">
    <property type="protein sequence ID" value="KAB1156922.1"/>
    <property type="molecule type" value="Genomic_DNA"/>
</dbReference>
<feature type="signal peptide" evidence="1">
    <location>
        <begin position="1"/>
        <end position="28"/>
    </location>
</feature>
<dbReference type="AlphaFoldDB" id="A0A7J5AH22"/>
<protein>
    <submittedName>
        <fullName evidence="2">Uncharacterized protein</fullName>
    </submittedName>
</protein>